<feature type="domain" description="Nuclear receptor" evidence="23">
    <location>
        <begin position="3312"/>
        <end position="3388"/>
    </location>
</feature>
<feature type="domain" description="Nuclear receptor" evidence="23">
    <location>
        <begin position="3631"/>
        <end position="3705"/>
    </location>
</feature>
<dbReference type="PROSITE" id="PS51030">
    <property type="entry name" value="NUCLEAR_REC_DBD_2"/>
    <property type="match status" value="14"/>
</dbReference>
<evidence type="ECO:0000256" key="19">
    <source>
        <dbReference type="ARBA" id="ARBA00039054"/>
    </source>
</evidence>
<evidence type="ECO:0000256" key="11">
    <source>
        <dbReference type="ARBA" id="ARBA00022898"/>
    </source>
</evidence>
<evidence type="ECO:0000256" key="13">
    <source>
        <dbReference type="ARBA" id="ARBA00023125"/>
    </source>
</evidence>
<name>A0A6P7SJA4_9MOLL</name>
<feature type="compositionally biased region" description="Low complexity" evidence="22">
    <location>
        <begin position="1845"/>
        <end position="1858"/>
    </location>
</feature>
<evidence type="ECO:0000256" key="21">
    <source>
        <dbReference type="SAM" id="Coils"/>
    </source>
</evidence>
<feature type="region of interest" description="Disordered" evidence="22">
    <location>
        <begin position="719"/>
        <end position="754"/>
    </location>
</feature>
<dbReference type="EC" id="4.4.1.16" evidence="19"/>
<dbReference type="SUPFAM" id="SSF53383">
    <property type="entry name" value="PLP-dependent transferases"/>
    <property type="match status" value="1"/>
</dbReference>
<reference evidence="25" key="1">
    <citation type="submission" date="2025-08" db="UniProtKB">
        <authorList>
            <consortium name="RefSeq"/>
        </authorList>
    </citation>
    <scope>IDENTIFICATION</scope>
</reference>
<keyword evidence="16" id="KW-0456">Lyase</keyword>
<gene>
    <name evidence="25" type="primary">LOC115213281</name>
</gene>
<feature type="region of interest" description="Disordered" evidence="22">
    <location>
        <begin position="3491"/>
        <end position="3533"/>
    </location>
</feature>
<keyword evidence="12" id="KW-0805">Transcription regulation</keyword>
<evidence type="ECO:0000256" key="10">
    <source>
        <dbReference type="ARBA" id="ARBA00022833"/>
    </source>
</evidence>
<feature type="compositionally biased region" description="Polar residues" evidence="22">
    <location>
        <begin position="1859"/>
        <end position="1879"/>
    </location>
</feature>
<evidence type="ECO:0000256" key="15">
    <source>
        <dbReference type="ARBA" id="ARBA00023170"/>
    </source>
</evidence>
<dbReference type="GO" id="GO:0000978">
    <property type="term" value="F:RNA polymerase II cis-regulatory region sequence-specific DNA binding"/>
    <property type="evidence" value="ECO:0007669"/>
    <property type="project" value="InterPro"/>
</dbReference>
<feature type="compositionally biased region" description="Basic and acidic residues" evidence="22">
    <location>
        <begin position="348"/>
        <end position="357"/>
    </location>
</feature>
<evidence type="ECO:0000256" key="8">
    <source>
        <dbReference type="ARBA" id="ARBA00022723"/>
    </source>
</evidence>
<feature type="region of interest" description="Disordered" evidence="22">
    <location>
        <begin position="2124"/>
        <end position="2167"/>
    </location>
</feature>
<evidence type="ECO:0000313" key="24">
    <source>
        <dbReference type="Proteomes" id="UP000515154"/>
    </source>
</evidence>
<evidence type="ECO:0000256" key="3">
    <source>
        <dbReference type="ARBA" id="ARBA00004514"/>
    </source>
</evidence>
<feature type="compositionally biased region" description="Low complexity" evidence="22">
    <location>
        <begin position="3514"/>
        <end position="3527"/>
    </location>
</feature>
<feature type="domain" description="Nuclear receptor" evidence="23">
    <location>
        <begin position="38"/>
        <end position="154"/>
    </location>
</feature>
<feature type="region of interest" description="Disordered" evidence="22">
    <location>
        <begin position="2268"/>
        <end position="2330"/>
    </location>
</feature>
<dbReference type="GO" id="GO:0009000">
    <property type="term" value="F:selenocysteine lyase activity"/>
    <property type="evidence" value="ECO:0007669"/>
    <property type="project" value="UniProtKB-EC"/>
</dbReference>
<dbReference type="InterPro" id="IPR015422">
    <property type="entry name" value="PyrdxlP-dep_Trfase_small"/>
</dbReference>
<dbReference type="GO" id="GO:0008270">
    <property type="term" value="F:zinc ion binding"/>
    <property type="evidence" value="ECO:0007669"/>
    <property type="project" value="UniProtKB-KW"/>
</dbReference>
<feature type="compositionally biased region" description="Low complexity" evidence="22">
    <location>
        <begin position="644"/>
        <end position="672"/>
    </location>
</feature>
<evidence type="ECO:0000256" key="6">
    <source>
        <dbReference type="ARBA" id="ARBA00022490"/>
    </source>
</evidence>
<dbReference type="InterPro" id="IPR049636">
    <property type="entry name" value="HNF4-like_DBD"/>
</dbReference>
<feature type="compositionally biased region" description="Basic and acidic residues" evidence="22">
    <location>
        <begin position="1765"/>
        <end position="1776"/>
    </location>
</feature>
<comment type="function">
    <text evidence="18">Catalyzes the decomposition of L-selenocysteine to L-alanine and elemental selenium.</text>
</comment>
<feature type="region of interest" description="Disordered" evidence="22">
    <location>
        <begin position="644"/>
        <end position="679"/>
    </location>
</feature>
<feature type="compositionally biased region" description="Polar residues" evidence="22">
    <location>
        <begin position="2300"/>
        <end position="2326"/>
    </location>
</feature>
<feature type="region of interest" description="Disordered" evidence="22">
    <location>
        <begin position="2516"/>
        <end position="2659"/>
    </location>
</feature>
<feature type="domain" description="Nuclear receptor" evidence="23">
    <location>
        <begin position="1671"/>
        <end position="1747"/>
    </location>
</feature>
<evidence type="ECO:0000256" key="17">
    <source>
        <dbReference type="ARBA" id="ARBA00023242"/>
    </source>
</evidence>
<dbReference type="KEGG" id="osn:115213281"/>
<evidence type="ECO:0000256" key="1">
    <source>
        <dbReference type="ARBA" id="ARBA00001933"/>
    </source>
</evidence>
<feature type="region of interest" description="Disordered" evidence="22">
    <location>
        <begin position="1747"/>
        <end position="1776"/>
    </location>
</feature>
<feature type="compositionally biased region" description="Polar residues" evidence="22">
    <location>
        <begin position="316"/>
        <end position="347"/>
    </location>
</feature>
<feature type="compositionally biased region" description="Polar residues" evidence="22">
    <location>
        <begin position="3260"/>
        <end position="3270"/>
    </location>
</feature>
<accession>A0A6P7SJA4</accession>
<dbReference type="GO" id="GO:0005634">
    <property type="term" value="C:nucleus"/>
    <property type="evidence" value="ECO:0007669"/>
    <property type="project" value="UniProtKB-SubCell"/>
</dbReference>
<dbReference type="CDD" id="cd06916">
    <property type="entry name" value="NR_DBD_like"/>
    <property type="match status" value="2"/>
</dbReference>
<feature type="compositionally biased region" description="Polar residues" evidence="22">
    <location>
        <begin position="2716"/>
        <end position="2733"/>
    </location>
</feature>
<evidence type="ECO:0000256" key="2">
    <source>
        <dbReference type="ARBA" id="ARBA00004123"/>
    </source>
</evidence>
<dbReference type="Pfam" id="PF00266">
    <property type="entry name" value="Aminotran_5"/>
    <property type="match status" value="1"/>
</dbReference>
<sequence>MDFKSPQKHKRTTTQDFNRKDGLKKDDDDGVLAATAATAPCFVCGAQAAEQYIDSKSTNNINRPTDVKIQTKSFCSACRNFYQHSTLGDAHLTYVCITQSQINRRISLRNSNLLTSKSPVSGLCVIKTDIVNKCRACWYLKCISFGLNEALEIADVNQSKHQKDRPPNTNNNNKDPSDDIIRNKNDSCSSEKESKNPNLSASSNESSSVDVATKNKQTQRQQYQPVRSDSSEKTAISQSKPKLSTMQKQLAGSTQMDNSHTTKSSIQGNGPSVSTVSSGVASLQLAQGKSLKVFNQQQKSVKQLKPIARTQGITKTTAVQPQTKTSVSNQTKSSVTREITNNPVSSKESQKKTHPEKHPGIVLTTEECVCQVCGDTASTIHYGVLTCPDCVLFYRLSIQDSFADGYHCKHKGHEITKRNRGKCEYCWYQKCCRAGMTSDKPEIGETVTVIKVENKQQQQMKTEKATNSLSKMPSLHKHINKETCKATVPQQTTESQKVPPPKKDLNLCKVCGDRAFKKHYGILACPECEVFFKMSILDDFYKGYFCKFKKCKINRFRRSSCEYCWYEKCLLSGMQKEKEGNPMEDNDSCKVVSSTQKTVKLVYGIKVKDEQKESEGSVTANNNKKCIKDSKDCVKVIGSNKNNNNVSSKLLNSSNNNIGNKSLNDNNNSSSGRCVSSTASKTNVITVKKRKLETIDQNLAKPSEHQSDINSIPNKRFKVVSHSASSTQNTGNSSNTQLNSSSKRSTSNTSVSSSTTSFQSLSVSFSRSLSLSSQSSSSSLTSPSLSSSSVLSSSSSPSSILSSSSTLSSLPSSSSSSSSSSTFVSQKPTNAVTLPSVLKRTAASTTVTFSAPTTMTAKVHQKTVAKKIVVLPKKKVTDSNKDGIKIASGAESHYKMCKLPTHERVVAPKEDFAKNTNVSIPSRNDNGNISNSSSNTGLNSNSSRLKKSTISTAIGSCDKAPDVNAVNSTKLTDSGATSDKCKHEDLLKSTESSTCRTTTTTVTSTTTTTTNNTTKTFIDPSHFTQNMNICTVCGDQASVVNYGVLTCPDCRIFFQMCIQDGFAAGFSCSKRRNCSVTKTNRENCEFCWYKKCLAVGMQADQISKMTPTCDRFTFALTPTCDRFTFSLPLTPISSAQLTTAISNSTSTNTTSVHMVSSLDQVKNPGNTLYSSVITPLIQNEELCIVCSAPFAEIYCGAKVCTDCKAFCKENADSKICSKYVCEQTQSCSIINSDLLPKNRCSYCWYEKCVECGLLSKETNVLRNSSSLETQASKNRIPDPVLDNLVFRESVDIYSAVLDNILQDKTSPSHMDSEVLEPYFGDNTSDNQICELPSLMESMFESLTKSSEEIELIQKKFERLKMEKERVSALKKQNQQQQQSVMLPDTMKDCTSKATRRVLLNSNDYQTKESGLLLKDSHLKQTNETSNVLPSCLTSKNTRIDSISEHSNQNRDPSLFSLDWETKSNEKRNNSVKDSFTSISMNDHLMVKVTNEVPQNIFDSSDDMTPVSESLPFVSSAAGEKQVKKVVFKPILDRSEDQDVSEKVSDMDRCNFEHGERETAQQKLNELQMKKDNVEEKLLMLQRSIEKERKKLLSLQKERKRGVKICDKSLESSNALSLDAKMPQLEPEPQLVLESSNIDFVKQKQSETNDFAMIEDGSSVVTATHSEETDSEKLCRVCGDRAPGVLYGVWTCLKCSVFFRQSLDKQISSQYVCRDGNCYVDKINRGVCRYCWYQKCLAVGMSKQEKRIVPVQSPTPTPKTGQQDQNRNEKFHDNSDHHHINENEMGIIQNVFPNDKSPLAKDLTDEMSEEIHEEIGNVEVCDVPDFKSVSKSNKNCSRAFLDLKISQPSSGEPTTTTSSLAPESSNTEFVDNNNQISDSGCSVDISESFPSQKPSCDSNNSSMSTAMDTSLCNEDVTVTMERKDQSDGSLLYVSNMDKSTTLNSNSESIPLVASNDITTEIPVANAKTSLPESDQGLGLQEAPTFRRILPESLSTSVDPSVVTEVIPEPLWNSVDTEIVQKKSGDSVDDGESSADRVTPVEIIDSTGAIHSEENVDNTILETLRNFTDKSVITEIIPSSSRNSVNSSVLVDMIQNSNCCSPEAPVGKEIIPGALSHFIDKQSLNPIVVPDPSETSSEFAGNSDNEDSVSDSNHPKEAGTDYTRMTTNPNISHRSRALTEKTSFTLLKRTAHMSKKKTSRAVGVPSLSLRYMIKCCSPKHIANQMHSRIKKSVQMIGKAKKKPSLSKSALPSSSHQAALKEYEFVDDNLNDDDDDGRLRHSLPKSQKTYSTVKLSKKMAKQKVNSKTSLKKNLTSTSMHKQNRHPQNNTSKSISTLTKTTLKIPLRNKDVDLETAQAKPLRKRGRPRKIKSTLLSTEVTPTCKQDSICKENSKQPSTVSESTTEISSVPSVTIVAEFSERNKVRNKEDSSMTESRVGNKTDTIFIGTSLCSVCGDVSHGLHYGIISCSSCRSFFAQSTDSKIGCKYEVCNKSCIINSVTRRFCRYCWLQKCLQAGMMKGTTKRGRPPKLRPQTNETETVSKQKDLTSENEVSIPEDQIETSSEAAVSALHKESIQNNESTVNNSDPVMTDNDTNTEDDQVDSIDISSDVIKEGNNDENNDDDEVNLKAKPSSSTQTGISVDEESNEMNLEKVTNRSSVSQEKMLRETSTEKIVSEQSSIVCIDLDSNLNSTGTANLTETEPMAVDNDSDSPLIIESVPHQSDNNKSDVGNSQNPNSTSSQECFCKVCGDLASGIHFGIETCWSCTIFFKQSTDSRTTKKYKCHNKNCCVTPDNYERCSYCWFQKCLLVGMSKMLIPTNQSQSGTGQFLESYTSNTDRSVSSGIHQVKSGKLLPTVADSSNAERSKVASTSLASVATSISSTNSIVSGATCTTTDVACSVSPVEREVSTVSTFNPRSQTVSVITTTPLQTNANTNTTSTPNTVSLQPQLSNNKQPTNTVDAVQSRLHTSPVKSVLVAPKPTLPQGQTQTHSELICSVCDDTAIGVRYGVQTCRNCLCFFRTVLNGRIPTEKDHADGNCFINKATTNRCRFCWYQKCLSVGMSDTLQMKKQQTLMATNRLSAPEQDCNANSSNVCDKTNPIPTPSNNSEIINKLSGLSMTTSSEVQMLPVTSSKSGSTCPTVSQTKDLSSNMRNTTNESPSVTTNLSKDVAKLCKVCGDVSFVSHYGIASCLNCSVFFRRSLDKRLHRAYKCLNKDCLISRTSRSRCYYCWFQKCVGVGMSYKVKRKLRHQKEKSSDQAEVPQSLLSTPNQDAVNQNSKNSNSGNNTQPISNQNKSLVSDGDLDNLSLGFTRHSGNILCKVCGDEASTVHAGVLTCFPCRSFFKRSQKNSINRKYSCDSKNCSITKNNKKSCDYCRYRKCLALGMAKNIVKHNVQPLKDKTDSQKMVESASNVQIESITRNHCKVCGYEASGIHYGVWTCHNCRVFFYKSCEQQSFKNYQCAPKNCNVYGSAQVNCSYCRYQKCLRVGMSKELSKRGRRRKLDENLSKEMPELKKQQTKTNSTNKSKTNNSDENPQNVVKENPKVPCIVCSDVSSEIYCGLWVCRSCRNFFQFSITNNHSESYKCKYNNHCIVNKTSRVLCHHCRFKKCLIVGMMKEENTTNNYEKKKLLCNPRHFPCKVCGDLASGIHYGHFICEGCKGFFRRSIRKKMVYLCISKNCIINKFTRTRCAYCRLQKCLTLGMSKEASRKGRRTKENQMKLMSQPREECKMYEEYTNLNSAPRPWSNNTIPQREPVEYIEDADQPKIIYLDYNASTPHAPQVIDVISHTLKKKWFNPSSIYFSDNKETVNTSHEVIEDAREQVADMIGSSPKDIVFTSGGTEANNMILQTAVRYFNEHCLPDMSEIYNDKPILPHFITSNLEHDSVKEVLEHFVKTNTAEVTIVAASRQTGCVEPEDIVKKIRPNTIMVSVMSANNITGIIQPIAKICESVRAVEREHGETQRILIHTDAAQILGKVETNVKEMDVDYMTIVGHKFYGPRIGAVFTRDLGTRAHLYPLLKGGCQEHGYRPGTENTAMIVGLGMACTLVKHNITEYEHYMEEIRNYLEEKLEETFGADNVKFNGRIPGVPRLPNTCNVSILDGHLEGRKILSHVKLIKASVGAACHSSDKNSVNSVLLASGIPEDVAKSSIRLSVGRETSLNDIAIAVEDLKQAVSLAKSKDAAADTD</sequence>
<feature type="domain" description="Nuclear receptor" evidence="23">
    <location>
        <begin position="505"/>
        <end position="581"/>
    </location>
</feature>
<feature type="compositionally biased region" description="Polar residues" evidence="22">
    <location>
        <begin position="214"/>
        <end position="274"/>
    </location>
</feature>
<feature type="domain" description="Nuclear receptor" evidence="23">
    <location>
        <begin position="2989"/>
        <end position="3065"/>
    </location>
</feature>
<feature type="compositionally biased region" description="Polar residues" evidence="22">
    <location>
        <begin position="1751"/>
        <end position="1764"/>
    </location>
</feature>
<evidence type="ECO:0000256" key="14">
    <source>
        <dbReference type="ARBA" id="ARBA00023163"/>
    </source>
</evidence>
<evidence type="ECO:0000256" key="9">
    <source>
        <dbReference type="ARBA" id="ARBA00022771"/>
    </source>
</evidence>
<feature type="coiled-coil region" evidence="21">
    <location>
        <begin position="1342"/>
        <end position="1379"/>
    </location>
</feature>
<comment type="subunit">
    <text evidence="5">Homodimer.</text>
</comment>
<feature type="compositionally biased region" description="Basic and acidic residues" evidence="22">
    <location>
        <begin position="3497"/>
        <end position="3511"/>
    </location>
</feature>
<dbReference type="FunFam" id="3.40.640.10:FF:000083">
    <property type="entry name" value="Selenocysteine lyase"/>
    <property type="match status" value="1"/>
</dbReference>
<evidence type="ECO:0000259" key="23">
    <source>
        <dbReference type="PROSITE" id="PS51030"/>
    </source>
</evidence>
<feature type="region of interest" description="Disordered" evidence="22">
    <location>
        <begin position="158"/>
        <end position="274"/>
    </location>
</feature>
<feature type="domain" description="Nuclear receptor" evidence="23">
    <location>
        <begin position="3540"/>
        <end position="3617"/>
    </location>
</feature>
<keyword evidence="11" id="KW-0663">Pyridoxal phosphate</keyword>
<feature type="compositionally biased region" description="Low complexity" evidence="22">
    <location>
        <begin position="723"/>
        <end position="754"/>
    </location>
</feature>
<feature type="compositionally biased region" description="Polar residues" evidence="22">
    <location>
        <begin position="2281"/>
        <end position="2291"/>
    </location>
</feature>
<dbReference type="CDD" id="cd06960">
    <property type="entry name" value="NR_DBD_HNF4A"/>
    <property type="match status" value="2"/>
</dbReference>
<feature type="region of interest" description="Disordered" evidence="22">
    <location>
        <begin position="3126"/>
        <end position="3158"/>
    </location>
</feature>
<evidence type="ECO:0000256" key="22">
    <source>
        <dbReference type="SAM" id="MobiDB-lite"/>
    </source>
</evidence>
<dbReference type="RefSeq" id="XP_029638073.2">
    <property type="nucleotide sequence ID" value="XM_029782213.2"/>
</dbReference>
<dbReference type="InterPro" id="IPR050234">
    <property type="entry name" value="Nuclear_hormone_rcpt_NR1"/>
</dbReference>
<feature type="region of interest" description="Disordered" evidence="22">
    <location>
        <begin position="316"/>
        <end position="357"/>
    </location>
</feature>
<keyword evidence="24" id="KW-1185">Reference proteome</keyword>
<dbReference type="InterPro" id="IPR015424">
    <property type="entry name" value="PyrdxlP-dep_Trfase"/>
</dbReference>
<feature type="compositionally biased region" description="Basic residues" evidence="22">
    <location>
        <begin position="1"/>
        <end position="12"/>
    </location>
</feature>
<evidence type="ECO:0000256" key="4">
    <source>
        <dbReference type="ARBA" id="ARBA00009236"/>
    </source>
</evidence>
<comment type="similarity">
    <text evidence="4">Belongs to the class-V pyridoxal-phosphate-dependent aminotransferase family.</text>
</comment>
<feature type="compositionally biased region" description="Low complexity" evidence="22">
    <location>
        <begin position="922"/>
        <end position="943"/>
    </location>
</feature>
<dbReference type="GO" id="GO:0005829">
    <property type="term" value="C:cytosol"/>
    <property type="evidence" value="ECO:0007669"/>
    <property type="project" value="UniProtKB-SubCell"/>
</dbReference>
<dbReference type="InterPro" id="IPR013088">
    <property type="entry name" value="Znf_NHR/GATA"/>
</dbReference>
<keyword evidence="13" id="KW-0238">DNA-binding</keyword>
<feature type="region of interest" description="Disordered" evidence="22">
    <location>
        <begin position="908"/>
        <end position="944"/>
    </location>
</feature>
<dbReference type="InterPro" id="IPR000192">
    <property type="entry name" value="Aminotrans_V_dom"/>
</dbReference>
<comment type="cofactor">
    <cofactor evidence="1">
        <name>pyridoxal 5'-phosphate</name>
        <dbReference type="ChEBI" id="CHEBI:597326"/>
    </cofactor>
</comment>
<feature type="coiled-coil region" evidence="21">
    <location>
        <begin position="1556"/>
        <end position="1597"/>
    </location>
</feature>
<feature type="compositionally biased region" description="Low complexity" evidence="22">
    <location>
        <begin position="2927"/>
        <end position="2939"/>
    </location>
</feature>
<evidence type="ECO:0000256" key="12">
    <source>
        <dbReference type="ARBA" id="ARBA00023015"/>
    </source>
</evidence>
<keyword evidence="14" id="KW-0804">Transcription</keyword>
<feature type="domain" description="Nuclear receptor" evidence="23">
    <location>
        <begin position="367"/>
        <end position="443"/>
    </location>
</feature>
<keyword evidence="6" id="KW-0963">Cytoplasm</keyword>
<evidence type="ECO:0000256" key="18">
    <source>
        <dbReference type="ARBA" id="ARBA00037407"/>
    </source>
</evidence>
<dbReference type="InterPro" id="IPR001628">
    <property type="entry name" value="Znf_hrmn_rcpt"/>
</dbReference>
<feature type="compositionally biased region" description="Polar residues" evidence="22">
    <location>
        <begin position="2940"/>
        <end position="2950"/>
    </location>
</feature>
<feature type="compositionally biased region" description="Basic and acidic residues" evidence="22">
    <location>
        <begin position="175"/>
        <end position="195"/>
    </location>
</feature>
<dbReference type="SUPFAM" id="SSF57716">
    <property type="entry name" value="Glucocorticoid receptor-like (DNA-binding domain)"/>
    <property type="match status" value="13"/>
</dbReference>
<dbReference type="SMART" id="SM00399">
    <property type="entry name" value="ZnF_C4"/>
    <property type="match status" value="12"/>
</dbReference>
<feature type="compositionally biased region" description="Low complexity" evidence="22">
    <location>
        <begin position="773"/>
        <end position="825"/>
    </location>
</feature>
<dbReference type="Gene3D" id="3.40.640.10">
    <property type="entry name" value="Type I PLP-dependent aspartate aminotransferase-like (Major domain)"/>
    <property type="match status" value="1"/>
</dbReference>
<evidence type="ECO:0000256" key="16">
    <source>
        <dbReference type="ARBA" id="ARBA00023239"/>
    </source>
</evidence>
<keyword evidence="21" id="KW-0175">Coiled coil</keyword>
<feature type="region of interest" description="Disordered" evidence="22">
    <location>
        <begin position="3245"/>
        <end position="3290"/>
    </location>
</feature>
<feature type="domain" description="Nuclear receptor" evidence="23">
    <location>
        <begin position="1027"/>
        <end position="1104"/>
    </location>
</feature>
<feature type="region of interest" description="Disordered" evidence="22">
    <location>
        <begin position="1"/>
        <end position="22"/>
    </location>
</feature>
<evidence type="ECO:0000256" key="20">
    <source>
        <dbReference type="ARBA" id="ARBA00040554"/>
    </source>
</evidence>
<dbReference type="Pfam" id="PF00105">
    <property type="entry name" value="zf-C4"/>
    <property type="match status" value="13"/>
</dbReference>
<organism evidence="24 25">
    <name type="scientific">Octopus sinensis</name>
    <name type="common">East Asian common octopus</name>
    <dbReference type="NCBI Taxonomy" id="2607531"/>
    <lineage>
        <taxon>Eukaryota</taxon>
        <taxon>Metazoa</taxon>
        <taxon>Spiralia</taxon>
        <taxon>Lophotrochozoa</taxon>
        <taxon>Mollusca</taxon>
        <taxon>Cephalopoda</taxon>
        <taxon>Coleoidea</taxon>
        <taxon>Octopodiformes</taxon>
        <taxon>Octopoda</taxon>
        <taxon>Incirrata</taxon>
        <taxon>Octopodidae</taxon>
        <taxon>Octopus</taxon>
    </lineage>
</organism>
<feature type="compositionally biased region" description="Low complexity" evidence="22">
    <location>
        <begin position="3271"/>
        <end position="3282"/>
    </location>
</feature>
<protein>
    <recommendedName>
        <fullName evidence="20">Selenocysteine lyase</fullName>
        <ecNumber evidence="19">4.4.1.16</ecNumber>
    </recommendedName>
</protein>
<evidence type="ECO:0000256" key="5">
    <source>
        <dbReference type="ARBA" id="ARBA00011738"/>
    </source>
</evidence>
<proteinExistence type="inferred from homology"/>
<feature type="compositionally biased region" description="Polar residues" evidence="22">
    <location>
        <begin position="1887"/>
        <end position="1903"/>
    </location>
</feature>
<dbReference type="PRINTS" id="PR00047">
    <property type="entry name" value="STROIDFINGER"/>
</dbReference>
<keyword evidence="7" id="KW-0808">Transferase</keyword>
<dbReference type="FunFam" id="3.90.1150.10:FF:000065">
    <property type="entry name" value="Selenocysteine lyase"/>
    <property type="match status" value="1"/>
</dbReference>
<dbReference type="Gene3D" id="3.90.1150.10">
    <property type="entry name" value="Aspartate Aminotransferase, domain 1"/>
    <property type="match status" value="1"/>
</dbReference>
<dbReference type="PANTHER" id="PTHR24082:SF473">
    <property type="entry name" value="ECDYSONE-INDUCED PROTEIN 75B, ISOFORM B"/>
    <property type="match status" value="1"/>
</dbReference>
<keyword evidence="8" id="KW-0479">Metal-binding</keyword>
<feature type="compositionally biased region" description="Polar residues" evidence="22">
    <location>
        <begin position="2572"/>
        <end position="2590"/>
    </location>
</feature>
<keyword evidence="10" id="KW-0862">Zinc</keyword>
<dbReference type="PANTHER" id="PTHR24082">
    <property type="entry name" value="NUCLEAR HORMONE RECEPTOR"/>
    <property type="match status" value="1"/>
</dbReference>
<feature type="domain" description="Nuclear receptor" evidence="23">
    <location>
        <begin position="1180"/>
        <end position="1260"/>
    </location>
</feature>
<feature type="region of interest" description="Disordered" evidence="22">
    <location>
        <begin position="2927"/>
        <end position="2950"/>
    </location>
</feature>
<evidence type="ECO:0000313" key="25">
    <source>
        <dbReference type="RefSeq" id="XP_029638073.2"/>
    </source>
</evidence>
<dbReference type="GO" id="GO:0003700">
    <property type="term" value="F:DNA-binding transcription factor activity"/>
    <property type="evidence" value="ECO:0007669"/>
    <property type="project" value="InterPro"/>
</dbReference>
<dbReference type="InterPro" id="IPR015421">
    <property type="entry name" value="PyrdxlP-dep_Trfase_major"/>
</dbReference>
<keyword evidence="15" id="KW-0675">Receptor</keyword>
<dbReference type="PROSITE" id="PS00031">
    <property type="entry name" value="NUCLEAR_REC_DBD_1"/>
    <property type="match status" value="2"/>
</dbReference>
<feature type="region of interest" description="Disordered" evidence="22">
    <location>
        <begin position="2690"/>
        <end position="2733"/>
    </location>
</feature>
<evidence type="ECO:0000256" key="7">
    <source>
        <dbReference type="ARBA" id="ARBA00022679"/>
    </source>
</evidence>
<comment type="subcellular location">
    <subcellularLocation>
        <location evidence="3">Cytoplasm</location>
        <location evidence="3">Cytosol</location>
    </subcellularLocation>
    <subcellularLocation>
        <location evidence="2">Nucleus</location>
    </subcellularLocation>
</comment>
<feature type="domain" description="Nuclear receptor" evidence="23">
    <location>
        <begin position="2739"/>
        <end position="2815"/>
    </location>
</feature>
<dbReference type="Gene3D" id="1.10.260.50">
    <property type="match status" value="1"/>
</dbReference>
<feature type="domain" description="Nuclear receptor" evidence="23">
    <location>
        <begin position="3167"/>
        <end position="3243"/>
    </location>
</feature>
<feature type="region of interest" description="Disordered" evidence="22">
    <location>
        <begin position="1845"/>
        <end position="1903"/>
    </location>
</feature>
<feature type="domain" description="Nuclear receptor" evidence="23">
    <location>
        <begin position="2445"/>
        <end position="2521"/>
    </location>
</feature>
<keyword evidence="17" id="KW-0539">Nucleus</keyword>
<feature type="region of interest" description="Disordered" evidence="22">
    <location>
        <begin position="773"/>
        <end position="826"/>
    </location>
</feature>
<keyword evidence="9" id="KW-0863">Zinc-finger</keyword>
<dbReference type="GO" id="GO:0016740">
    <property type="term" value="F:transferase activity"/>
    <property type="evidence" value="ECO:0007669"/>
    <property type="project" value="UniProtKB-KW"/>
</dbReference>
<dbReference type="Gene3D" id="3.30.50.10">
    <property type="entry name" value="Erythroid Transcription Factor GATA-1, subunit A"/>
    <property type="match status" value="14"/>
</dbReference>
<feature type="domain" description="Nuclear receptor" evidence="23">
    <location>
        <begin position="3416"/>
        <end position="3492"/>
    </location>
</feature>
<dbReference type="Proteomes" id="UP000515154">
    <property type="component" value="Linkage group LG6"/>
</dbReference>